<proteinExistence type="predicted"/>
<accession>A0A6A5SXV0</accession>
<evidence type="ECO:0000313" key="1">
    <source>
        <dbReference type="EMBL" id="KAF1944544.1"/>
    </source>
</evidence>
<evidence type="ECO:0000313" key="2">
    <source>
        <dbReference type="Proteomes" id="UP000800038"/>
    </source>
</evidence>
<dbReference type="Proteomes" id="UP000800038">
    <property type="component" value="Unassembled WGS sequence"/>
</dbReference>
<reference evidence="1" key="1">
    <citation type="journal article" date="2020" name="Stud. Mycol.">
        <title>101 Dothideomycetes genomes: a test case for predicting lifestyles and emergence of pathogens.</title>
        <authorList>
            <person name="Haridas S."/>
            <person name="Albert R."/>
            <person name="Binder M."/>
            <person name="Bloem J."/>
            <person name="Labutti K."/>
            <person name="Salamov A."/>
            <person name="Andreopoulos B."/>
            <person name="Baker S."/>
            <person name="Barry K."/>
            <person name="Bills G."/>
            <person name="Bluhm B."/>
            <person name="Cannon C."/>
            <person name="Castanera R."/>
            <person name="Culley D."/>
            <person name="Daum C."/>
            <person name="Ezra D."/>
            <person name="Gonzalez J."/>
            <person name="Henrissat B."/>
            <person name="Kuo A."/>
            <person name="Liang C."/>
            <person name="Lipzen A."/>
            <person name="Lutzoni F."/>
            <person name="Magnuson J."/>
            <person name="Mondo S."/>
            <person name="Nolan M."/>
            <person name="Ohm R."/>
            <person name="Pangilinan J."/>
            <person name="Park H.-J."/>
            <person name="Ramirez L."/>
            <person name="Alfaro M."/>
            <person name="Sun H."/>
            <person name="Tritt A."/>
            <person name="Yoshinaga Y."/>
            <person name="Zwiers L.-H."/>
            <person name="Turgeon B."/>
            <person name="Goodwin S."/>
            <person name="Spatafora J."/>
            <person name="Crous P."/>
            <person name="Grigoriev I."/>
        </authorList>
    </citation>
    <scope>NUCLEOTIDE SEQUENCE</scope>
    <source>
        <strain evidence="1">CBS 161.51</strain>
    </source>
</reference>
<sequence>MHATFARELQDMVWAYVMDLDEEIGQDADNYLRRNIKRANGAMTSMGDEFWLAQASFVGSVESQEILEPVYKIVFASFACKGQDISVLWTFAEKVFEIQNSDAEDVGRPSWTMF</sequence>
<gene>
    <name evidence="1" type="ORF">EJ02DRAFT_432375</name>
</gene>
<dbReference type="AlphaFoldDB" id="A0A6A5SXV0"/>
<dbReference type="EMBL" id="ML976016">
    <property type="protein sequence ID" value="KAF1944544.1"/>
    <property type="molecule type" value="Genomic_DNA"/>
</dbReference>
<name>A0A6A5SXV0_9PLEO</name>
<protein>
    <submittedName>
        <fullName evidence="1">Uncharacterized protein</fullName>
    </submittedName>
</protein>
<organism evidence="1 2">
    <name type="scientific">Clathrospora elynae</name>
    <dbReference type="NCBI Taxonomy" id="706981"/>
    <lineage>
        <taxon>Eukaryota</taxon>
        <taxon>Fungi</taxon>
        <taxon>Dikarya</taxon>
        <taxon>Ascomycota</taxon>
        <taxon>Pezizomycotina</taxon>
        <taxon>Dothideomycetes</taxon>
        <taxon>Pleosporomycetidae</taxon>
        <taxon>Pleosporales</taxon>
        <taxon>Diademaceae</taxon>
        <taxon>Clathrospora</taxon>
    </lineage>
</organism>
<keyword evidence="2" id="KW-1185">Reference proteome</keyword>